<keyword evidence="1" id="KW-0805">Transcription regulation</keyword>
<feature type="domain" description="HTH luxR-type" evidence="5">
    <location>
        <begin position="796"/>
        <end position="861"/>
    </location>
</feature>
<dbReference type="Proteomes" id="UP001154400">
    <property type="component" value="Chromosome"/>
</dbReference>
<evidence type="ECO:0000256" key="1">
    <source>
        <dbReference type="ARBA" id="ARBA00023015"/>
    </source>
</evidence>
<feature type="region of interest" description="Disordered" evidence="4">
    <location>
        <begin position="1"/>
        <end position="36"/>
    </location>
</feature>
<evidence type="ECO:0000256" key="2">
    <source>
        <dbReference type="ARBA" id="ARBA00023125"/>
    </source>
</evidence>
<dbReference type="SUPFAM" id="SSF52540">
    <property type="entry name" value="P-loop containing nucleoside triphosphate hydrolases"/>
    <property type="match status" value="1"/>
</dbReference>
<dbReference type="PANTHER" id="PTHR44688">
    <property type="entry name" value="DNA-BINDING TRANSCRIPTIONAL ACTIVATOR DEVR_DOSR"/>
    <property type="match status" value="1"/>
</dbReference>
<reference evidence="6" key="1">
    <citation type="journal article" date="2010" name="PLoS Genet.">
        <title>The genome of a pathogenic rhodococcus: cooptive virulence underpinned by key gene acquisitions.</title>
        <authorList>
            <person name="Letek M."/>
            <person name="Gonzalez P."/>
            <person name="Macarthur I."/>
            <person name="Rodriguez H."/>
            <person name="Freeman T.C."/>
            <person name="Valero-Rello A."/>
            <person name="Blanco M."/>
            <person name="Buckley T."/>
            <person name="Cherevach I."/>
            <person name="Fahey R."/>
            <person name="Hapeshi A."/>
            <person name="Holdstock J."/>
            <person name="Leadon D."/>
            <person name="Navas J."/>
            <person name="Ocampo A."/>
            <person name="Quail M.A."/>
            <person name="Sanders M."/>
            <person name="Scortti M.M."/>
            <person name="Prescott J.F."/>
            <person name="Fogarty U."/>
            <person name="Meijer W.G."/>
            <person name="Parkhill J."/>
            <person name="Bentley S.D."/>
            <person name="Vazquez-Boland J.A."/>
        </authorList>
    </citation>
    <scope>NUCLEOTIDE SEQUENCE [LARGE SCALE GENOMIC DNA]</scope>
    <source>
        <strain evidence="6 7">103S</strain>
    </source>
</reference>
<evidence type="ECO:0000313" key="7">
    <source>
        <dbReference type="Proteomes" id="UP000006892"/>
    </source>
</evidence>
<dbReference type="CDD" id="cd06170">
    <property type="entry name" value="LuxR_C_like"/>
    <property type="match status" value="1"/>
</dbReference>
<evidence type="ECO:0000313" key="6">
    <source>
        <dbReference type="EMBL" id="CBH48718.1"/>
    </source>
</evidence>
<name>A0A3S5Y8A3_RHOH1</name>
<protein>
    <submittedName>
        <fullName evidence="6">LuxR family transcriptional regulator</fullName>
    </submittedName>
</protein>
<dbReference type="EMBL" id="FN563149">
    <property type="protein sequence ID" value="CBH48718.1"/>
    <property type="molecule type" value="Genomic_DNA"/>
</dbReference>
<dbReference type="PROSITE" id="PS50043">
    <property type="entry name" value="HTH_LUXR_2"/>
    <property type="match status" value="1"/>
</dbReference>
<dbReference type="PRINTS" id="PR00038">
    <property type="entry name" value="HTHLUXR"/>
</dbReference>
<keyword evidence="2" id="KW-0238">DNA-binding</keyword>
<dbReference type="InterPro" id="IPR036388">
    <property type="entry name" value="WH-like_DNA-bd_sf"/>
</dbReference>
<evidence type="ECO:0000256" key="3">
    <source>
        <dbReference type="ARBA" id="ARBA00023163"/>
    </source>
</evidence>
<dbReference type="KEGG" id="req:REQ_26940"/>
<dbReference type="Pfam" id="PF00196">
    <property type="entry name" value="GerE"/>
    <property type="match status" value="1"/>
</dbReference>
<proteinExistence type="predicted"/>
<dbReference type="Gene3D" id="3.40.50.300">
    <property type="entry name" value="P-loop containing nucleotide triphosphate hydrolases"/>
    <property type="match status" value="1"/>
</dbReference>
<dbReference type="GO" id="GO:0003677">
    <property type="term" value="F:DNA binding"/>
    <property type="evidence" value="ECO:0007669"/>
    <property type="project" value="UniProtKB-KW"/>
</dbReference>
<sequence length="863" mass="91967">MAQQSSAGDVSGGGSPAGRSADRPAPEAMPPPRLSVTVQPREDLYAMLDAVAAREVPDKILISAAAGTGKTVLVADWLARETAAREIAWLVLGPADNDAEELRRRVVGLWERLSSAGRPTVLVLDDAHEVRDDVALGVLASLVDSAPAHSTVVVACRRTPDLPFSRYALDGTLTWIGWEELALGRPEAAAIVEEYGHSLGESDLDALLELTRGWAAPLRLAAIRLSNHTDPSGAIADLVRYPQRISEYVVAETLDALPAYLLRFIEATSIVEFFDADLAEQLDEASVDRVASDREKFGVPVVRCSSDAAGVRYGWHPLIRAHARAGIRDRDPQRVARLHRTAARWFLEAREPLVALEHLVALGDEAAIDELALLHGLTVVFDGRTEELWNLLGARYADLPAVRYLRALAAVEQNYPDAARAFLAAPDSAPTSGGAASAATAFAAALSVEIAVIGGSAMPKDALAAFEECGPSGSADLDCYVALQHSVARMFLGDPASSERLLREALSLGDVGAHPRLILRTLARLSILSGVIGDLTTMSLRAGHALEYAAAHGLTDRIDAFQCAAAVCMDTYVRSEQLPDDSPVHALALTSPRRTRPDGTSAPVSGGHAEVAFALLQARRTVRPTTAEADAVSRALIGLLSRGPQAGLSNTLVTPAMAVVLDAGRTNTAAQVIEKAADAFGEIPDVVVARAMVEWHVGRTGAAGELLATVRDRPLHPALAVRAWLLDAVVANREHRSDDASVALSRALELAEPARIVMPFLDCAADAAELLAALPPGGEHTHEFVVHVRAKLLDANAGRNPGLTRTEKVVLGELATGRQLREIARELHVSLNTVRTHTRNLYRKLDVASRAEAVETATRRGLL</sequence>
<keyword evidence="3" id="KW-0804">Transcription</keyword>
<evidence type="ECO:0000259" key="5">
    <source>
        <dbReference type="PROSITE" id="PS50043"/>
    </source>
</evidence>
<dbReference type="Gene3D" id="1.10.10.10">
    <property type="entry name" value="Winged helix-like DNA-binding domain superfamily/Winged helix DNA-binding domain"/>
    <property type="match status" value="1"/>
</dbReference>
<dbReference type="AlphaFoldDB" id="A0A3S5Y8A3"/>
<dbReference type="InterPro" id="IPR000792">
    <property type="entry name" value="Tscrpt_reg_LuxR_C"/>
</dbReference>
<accession>A0A3S5Y8A3</accession>
<dbReference type="GO" id="GO:0006355">
    <property type="term" value="P:regulation of DNA-templated transcription"/>
    <property type="evidence" value="ECO:0007669"/>
    <property type="project" value="InterPro"/>
</dbReference>
<dbReference type="InterPro" id="IPR027417">
    <property type="entry name" value="P-loop_NTPase"/>
</dbReference>
<dbReference type="RefSeq" id="WP_013416300.1">
    <property type="nucleotide sequence ID" value="NC_014659.1"/>
</dbReference>
<dbReference type="PANTHER" id="PTHR44688:SF16">
    <property type="entry name" value="DNA-BINDING TRANSCRIPTIONAL ACTIVATOR DEVR_DOSR"/>
    <property type="match status" value="1"/>
</dbReference>
<evidence type="ECO:0000256" key="4">
    <source>
        <dbReference type="SAM" id="MobiDB-lite"/>
    </source>
</evidence>
<gene>
    <name evidence="6" type="ordered locus">REQ_26940</name>
</gene>
<organism evidence="6">
    <name type="scientific">Rhodococcus hoagii (strain 103S)</name>
    <name type="common">Rhodococcus equi</name>
    <dbReference type="NCBI Taxonomy" id="685727"/>
    <lineage>
        <taxon>Bacteria</taxon>
        <taxon>Bacillati</taxon>
        <taxon>Actinomycetota</taxon>
        <taxon>Actinomycetes</taxon>
        <taxon>Mycobacteriales</taxon>
        <taxon>Nocardiaceae</taxon>
        <taxon>Prescottella</taxon>
    </lineage>
</organism>
<dbReference type="SUPFAM" id="SSF46894">
    <property type="entry name" value="C-terminal effector domain of the bipartite response regulators"/>
    <property type="match status" value="1"/>
</dbReference>
<dbReference type="SMART" id="SM00421">
    <property type="entry name" value="HTH_LUXR"/>
    <property type="match status" value="1"/>
</dbReference>
<dbReference type="InterPro" id="IPR016032">
    <property type="entry name" value="Sig_transdc_resp-reg_C-effctor"/>
</dbReference>